<dbReference type="InterPro" id="IPR000008">
    <property type="entry name" value="C2_dom"/>
</dbReference>
<evidence type="ECO:0000256" key="1">
    <source>
        <dbReference type="ARBA" id="ARBA00004167"/>
    </source>
</evidence>
<dbReference type="InterPro" id="IPR037721">
    <property type="entry name" value="Ferlin"/>
</dbReference>
<evidence type="ECO:0000256" key="3">
    <source>
        <dbReference type="ARBA" id="ARBA00022737"/>
    </source>
</evidence>
<dbReference type="Pfam" id="PF00168">
    <property type="entry name" value="C2"/>
    <property type="match status" value="1"/>
</dbReference>
<evidence type="ECO:0000256" key="5">
    <source>
        <dbReference type="ARBA" id="ARBA00023136"/>
    </source>
</evidence>
<evidence type="ECO:0000256" key="6">
    <source>
        <dbReference type="SAM" id="Phobius"/>
    </source>
</evidence>
<evidence type="ECO:0000313" key="8">
    <source>
        <dbReference type="Proteomes" id="UP000694941"/>
    </source>
</evidence>
<dbReference type="PANTHER" id="PTHR12546:SF33">
    <property type="entry name" value="SPERM VESICLE FUSION PROTEIN FER-1"/>
    <property type="match status" value="1"/>
</dbReference>
<dbReference type="PROSITE" id="PS50004">
    <property type="entry name" value="C2"/>
    <property type="match status" value="1"/>
</dbReference>
<protein>
    <submittedName>
        <fullName evidence="9">Myoferlin-like</fullName>
    </submittedName>
</protein>
<keyword evidence="2 6" id="KW-0812">Transmembrane</keyword>
<gene>
    <name evidence="9" type="primary">LOC106473355</name>
</gene>
<name>A0ABM1BVI7_LIMPO</name>
<dbReference type="InterPro" id="IPR037725">
    <property type="entry name" value="C2F_Ferlin"/>
</dbReference>
<feature type="domain" description="C2" evidence="7">
    <location>
        <begin position="9"/>
        <end position="158"/>
    </location>
</feature>
<dbReference type="GeneID" id="106473355"/>
<accession>A0ABM1BVI7</accession>
<evidence type="ECO:0000259" key="7">
    <source>
        <dbReference type="PROSITE" id="PS50004"/>
    </source>
</evidence>
<reference evidence="9" key="1">
    <citation type="submission" date="2025-08" db="UniProtKB">
        <authorList>
            <consortium name="RefSeq"/>
        </authorList>
    </citation>
    <scope>IDENTIFICATION</scope>
    <source>
        <tissue evidence="9">Muscle</tissue>
    </source>
</reference>
<dbReference type="Gene3D" id="2.60.40.150">
    <property type="entry name" value="C2 domain"/>
    <property type="match status" value="1"/>
</dbReference>
<dbReference type="Proteomes" id="UP000694941">
    <property type="component" value="Unplaced"/>
</dbReference>
<dbReference type="InterPro" id="IPR032362">
    <property type="entry name" value="Ferlin_C"/>
</dbReference>
<dbReference type="InterPro" id="IPR035892">
    <property type="entry name" value="C2_domain_sf"/>
</dbReference>
<keyword evidence="4 6" id="KW-1133">Transmembrane helix</keyword>
<dbReference type="CDD" id="cd08374">
    <property type="entry name" value="C2F_Ferlin"/>
    <property type="match status" value="1"/>
</dbReference>
<evidence type="ECO:0000256" key="2">
    <source>
        <dbReference type="ARBA" id="ARBA00022692"/>
    </source>
</evidence>
<evidence type="ECO:0000256" key="4">
    <source>
        <dbReference type="ARBA" id="ARBA00022989"/>
    </source>
</evidence>
<comment type="subcellular location">
    <subcellularLocation>
        <location evidence="1">Membrane</location>
        <topology evidence="1">Single-pass membrane protein</topology>
    </subcellularLocation>
</comment>
<proteinExistence type="predicted"/>
<keyword evidence="5 6" id="KW-0472">Membrane</keyword>
<dbReference type="Pfam" id="PF16165">
    <property type="entry name" value="Ferlin_C"/>
    <property type="match status" value="1"/>
</dbReference>
<dbReference type="SUPFAM" id="SSF49562">
    <property type="entry name" value="C2 domain (Calcium/lipid-binding domain, CaLB)"/>
    <property type="match status" value="1"/>
</dbReference>
<sequence length="308" mass="35534">MWVDIFPKSHGKPGPSINISPRVPTKFFLRIVIWNTYDVLLTETNIMGEQMSDIYVKSWISGLDDVQKTDVHYRSMDGEGNFNWRLVFPLEYLVTEGHLVVKKKEHFWSLDVTEHHLPPILCLQIWDNDTFSSDDLIGTLEIDLNSMPMPAKNAAKCGLHQLGMETKERKLLSFRKKKNSKNAKYINLFEKKRVYGFWPCFGNDPEQGRILAGKVEMELEILTEEDAEKAPAGLGRDEPNANPTLEPPNRPATSFLWFTSPWKSFKHVVWRNYKMYIITILIILLSVLLMVLFIYSFPGAIATRLVTL</sequence>
<keyword evidence="3" id="KW-0677">Repeat</keyword>
<evidence type="ECO:0000313" key="9">
    <source>
        <dbReference type="RefSeq" id="XP_013789490.1"/>
    </source>
</evidence>
<feature type="transmembrane region" description="Helical" evidence="6">
    <location>
        <begin position="275"/>
        <end position="297"/>
    </location>
</feature>
<dbReference type="PANTHER" id="PTHR12546">
    <property type="entry name" value="FER-1-LIKE"/>
    <property type="match status" value="1"/>
</dbReference>
<dbReference type="RefSeq" id="XP_013789490.1">
    <property type="nucleotide sequence ID" value="XM_013934036.2"/>
</dbReference>
<organism evidence="8 9">
    <name type="scientific">Limulus polyphemus</name>
    <name type="common">Atlantic horseshoe crab</name>
    <dbReference type="NCBI Taxonomy" id="6850"/>
    <lineage>
        <taxon>Eukaryota</taxon>
        <taxon>Metazoa</taxon>
        <taxon>Ecdysozoa</taxon>
        <taxon>Arthropoda</taxon>
        <taxon>Chelicerata</taxon>
        <taxon>Merostomata</taxon>
        <taxon>Xiphosura</taxon>
        <taxon>Limulidae</taxon>
        <taxon>Limulus</taxon>
    </lineage>
</organism>
<keyword evidence="8" id="KW-1185">Reference proteome</keyword>